<name>A0ABQ1IAA9_9PROT</name>
<dbReference type="EMBL" id="BMDZ01000005">
    <property type="protein sequence ID" value="GGB29316.1"/>
    <property type="molecule type" value="Genomic_DNA"/>
</dbReference>
<evidence type="ECO:0000256" key="2">
    <source>
        <dbReference type="ARBA" id="ARBA00022729"/>
    </source>
</evidence>
<evidence type="ECO:0000313" key="4">
    <source>
        <dbReference type="Proteomes" id="UP000603352"/>
    </source>
</evidence>
<proteinExistence type="inferred from homology"/>
<comment type="caution">
    <text evidence="3">The sequence shown here is derived from an EMBL/GenBank/DDBJ whole genome shotgun (WGS) entry which is preliminary data.</text>
</comment>
<dbReference type="PANTHER" id="PTHR30035">
    <property type="entry name" value="LIPOPROTEIN VACJ-RELATED"/>
    <property type="match status" value="1"/>
</dbReference>
<comment type="similarity">
    <text evidence="1">Belongs to the MlaA family.</text>
</comment>
<keyword evidence="2" id="KW-0732">Signal</keyword>
<reference evidence="4" key="1">
    <citation type="journal article" date="2019" name="Int. J. Syst. Evol. Microbiol.">
        <title>The Global Catalogue of Microorganisms (GCM) 10K type strain sequencing project: providing services to taxonomists for standard genome sequencing and annotation.</title>
        <authorList>
            <consortium name="The Broad Institute Genomics Platform"/>
            <consortium name="The Broad Institute Genome Sequencing Center for Infectious Disease"/>
            <person name="Wu L."/>
            <person name="Ma J."/>
        </authorList>
    </citation>
    <scope>NUCLEOTIDE SEQUENCE [LARGE SCALE GENOMIC DNA]</scope>
    <source>
        <strain evidence="4">CGMCC 1.10188</strain>
    </source>
</reference>
<protein>
    <recommendedName>
        <fullName evidence="5">ABC transporter</fullName>
    </recommendedName>
</protein>
<dbReference type="Proteomes" id="UP000603352">
    <property type="component" value="Unassembled WGS sequence"/>
</dbReference>
<dbReference type="Pfam" id="PF04333">
    <property type="entry name" value="MlaA"/>
    <property type="match status" value="1"/>
</dbReference>
<organism evidence="3 4">
    <name type="scientific">Tistrella bauzanensis</name>
    <dbReference type="NCBI Taxonomy" id="657419"/>
    <lineage>
        <taxon>Bacteria</taxon>
        <taxon>Pseudomonadati</taxon>
        <taxon>Pseudomonadota</taxon>
        <taxon>Alphaproteobacteria</taxon>
        <taxon>Geminicoccales</taxon>
        <taxon>Geminicoccaceae</taxon>
        <taxon>Tistrella</taxon>
    </lineage>
</organism>
<accession>A0ABQ1IAA9</accession>
<dbReference type="PANTHER" id="PTHR30035:SF3">
    <property type="entry name" value="INTERMEMBRANE PHOSPHOLIPID TRANSPORT SYSTEM LIPOPROTEIN MLAA"/>
    <property type="match status" value="1"/>
</dbReference>
<dbReference type="InterPro" id="IPR007428">
    <property type="entry name" value="MlaA"/>
</dbReference>
<gene>
    <name evidence="3" type="ORF">GCM10011505_08360</name>
</gene>
<evidence type="ECO:0000256" key="1">
    <source>
        <dbReference type="ARBA" id="ARBA00010634"/>
    </source>
</evidence>
<dbReference type="PRINTS" id="PR01805">
    <property type="entry name" value="VACJLIPOPROT"/>
</dbReference>
<evidence type="ECO:0008006" key="5">
    <source>
        <dbReference type="Google" id="ProtNLM"/>
    </source>
</evidence>
<evidence type="ECO:0000313" key="3">
    <source>
        <dbReference type="EMBL" id="GGB29316.1"/>
    </source>
</evidence>
<dbReference type="RefSeq" id="WP_188575192.1">
    <property type="nucleotide sequence ID" value="NZ_BMDZ01000005.1"/>
</dbReference>
<sequence>MLQACATAGSDAPVATTGPAAQPVELSDPLEPLNRAVFSANTFVDGLIIKPVALLYRQMVPPPIRTVIGNFLVNLSLPLVFINDVAQGEPQRAADTAGRFMLNSIAGVGGLIDVASDAGMPPAHDEDFDQTFAVWGIGPGPYIVLPILGPSTLRHTVGRGASSFADPVSYAIDDSDVMLGLAIANGIVAREGAIEALDDLQRSSVDFYAAVRSAYWQRRLNLIANGKTTSGRQNDDVFRLDLDAE</sequence>
<keyword evidence="4" id="KW-1185">Reference proteome</keyword>